<dbReference type="AlphaFoldDB" id="A0A8M1G352"/>
<dbReference type="PANTHER" id="PTHR20914">
    <property type="entry name" value="LY6/PLAUR DOMAIN-CONTAINING PROTEIN 8"/>
    <property type="match status" value="1"/>
</dbReference>
<dbReference type="InterPro" id="IPR050918">
    <property type="entry name" value="CNF-like_PLA2_Inhibitor"/>
</dbReference>
<keyword evidence="2" id="KW-0964">Secreted</keyword>
<name>A0A8M1G352_URSMA</name>
<dbReference type="SUPFAM" id="SSF57302">
    <property type="entry name" value="Snake toxin-like"/>
    <property type="match status" value="2"/>
</dbReference>
<evidence type="ECO:0000256" key="1">
    <source>
        <dbReference type="ARBA" id="ARBA00004613"/>
    </source>
</evidence>
<reference evidence="4" key="1">
    <citation type="submission" date="2025-08" db="UniProtKB">
        <authorList>
            <consortium name="RefSeq"/>
        </authorList>
    </citation>
    <scope>IDENTIFICATION</scope>
    <source>
        <tissue evidence="4">Whole blood</tissue>
    </source>
</reference>
<keyword evidence="3" id="KW-1185">Reference proteome</keyword>
<evidence type="ECO:0000256" key="2">
    <source>
        <dbReference type="ARBA" id="ARBA00022525"/>
    </source>
</evidence>
<dbReference type="InterPro" id="IPR045860">
    <property type="entry name" value="Snake_toxin-like_sf"/>
</dbReference>
<dbReference type="PANTHER" id="PTHR20914:SF9">
    <property type="entry name" value="COILED, ISOFORM A"/>
    <property type="match status" value="1"/>
</dbReference>
<evidence type="ECO:0000313" key="3">
    <source>
        <dbReference type="Proteomes" id="UP000261680"/>
    </source>
</evidence>
<dbReference type="KEGG" id="umr:103657016"/>
<accession>A0A8M1G352</accession>
<dbReference type="Gene3D" id="2.10.60.10">
    <property type="entry name" value="CD59"/>
    <property type="match status" value="2"/>
</dbReference>
<proteinExistence type="predicted"/>
<dbReference type="OrthoDB" id="9798177at2759"/>
<sequence>MQLENGIVIKNGSCVTPGECREGVYALTYGPHSSLWVSMACCENNCKGATRQEAAPEAQLNGVKCHYCFGDKSALCDSRLVMNCTGDQTVCLTLNGTWSGGGPQILKGCATPNVCHLQVNTTLGPEASGFHLISKPECNYVATPTPPGPPAATTLTKDKVTTCLTCSGLNNCDPVLCPADRNYCLQTLGILALEDGNSVVWRSGSCVASKDCGFGNSISAFTYSVDLGFWINSTCCQGNCQELTPLEVLPTSHTLSEFLCPTCPSGQPGPCNSSFYMQCPSGETECVQLDLVLVEGGQNVSVSGCGSQDLCGALAATEGLLALPGHRLTRRPHCSTSQRAIMDSKCHSGAPRGLYLTLSVMLVALGTAALS</sequence>
<protein>
    <submittedName>
        <fullName evidence="4">Uncharacterized protein LOC103657016</fullName>
    </submittedName>
</protein>
<dbReference type="RefSeq" id="XP_040488982.1">
    <property type="nucleotide sequence ID" value="XM_040633048.1"/>
</dbReference>
<dbReference type="Proteomes" id="UP000261680">
    <property type="component" value="Unplaced"/>
</dbReference>
<organism evidence="3 4">
    <name type="scientific">Ursus maritimus</name>
    <name type="common">Polar bear</name>
    <name type="synonym">Thalarctos maritimus</name>
    <dbReference type="NCBI Taxonomy" id="29073"/>
    <lineage>
        <taxon>Eukaryota</taxon>
        <taxon>Metazoa</taxon>
        <taxon>Chordata</taxon>
        <taxon>Craniata</taxon>
        <taxon>Vertebrata</taxon>
        <taxon>Euteleostomi</taxon>
        <taxon>Mammalia</taxon>
        <taxon>Eutheria</taxon>
        <taxon>Laurasiatheria</taxon>
        <taxon>Carnivora</taxon>
        <taxon>Caniformia</taxon>
        <taxon>Ursidae</taxon>
        <taxon>Ursus</taxon>
    </lineage>
</organism>
<dbReference type="GeneID" id="103657016"/>
<dbReference type="GO" id="GO:0005576">
    <property type="term" value="C:extracellular region"/>
    <property type="evidence" value="ECO:0007669"/>
    <property type="project" value="UniProtKB-SubCell"/>
</dbReference>
<evidence type="ECO:0000313" key="4">
    <source>
        <dbReference type="RefSeq" id="XP_040488982.1"/>
    </source>
</evidence>
<gene>
    <name evidence="4" type="primary">LOC103657016</name>
</gene>
<dbReference type="CDD" id="cd23572">
    <property type="entry name" value="TFP_LU_ECD_PINLYP_rpt2"/>
    <property type="match status" value="1"/>
</dbReference>
<comment type="subcellular location">
    <subcellularLocation>
        <location evidence="1">Secreted</location>
    </subcellularLocation>
</comment>